<evidence type="ECO:0000313" key="2">
    <source>
        <dbReference type="EMBL" id="THU02751.1"/>
    </source>
</evidence>
<comment type="caution">
    <text evidence="2">The sequence shown here is derived from an EMBL/GenBank/DDBJ whole genome shotgun (WGS) entry which is preliminary data.</text>
</comment>
<reference evidence="2 3" key="1">
    <citation type="journal article" date="2015" name="Antonie Van Leeuwenhoek">
        <title>Lampropedia puyangensis sp. nov., isolated from symptomatic bark of Populus ? euramericana canker and emended description of Lampropedia hyalina (Ehrenberg 1832) Lee et al. 2004.</title>
        <authorList>
            <person name="Li Y."/>
            <person name="Wang T."/>
            <person name="Piao C.G."/>
            <person name="Wang L.F."/>
            <person name="Tian G.Z."/>
            <person name="Zhu T.H."/>
            <person name="Guo M.W."/>
        </authorList>
    </citation>
    <scope>NUCLEOTIDE SEQUENCE [LARGE SCALE GENOMIC DNA]</scope>
    <source>
        <strain evidence="2 3">2-bin</strain>
    </source>
</reference>
<dbReference type="AlphaFoldDB" id="A0A4S8F772"/>
<evidence type="ECO:0000256" key="1">
    <source>
        <dbReference type="SAM" id="SignalP"/>
    </source>
</evidence>
<dbReference type="EMBL" id="STFG01000005">
    <property type="protein sequence ID" value="THU02751.1"/>
    <property type="molecule type" value="Genomic_DNA"/>
</dbReference>
<name>A0A4S8F772_9BURK</name>
<feature type="chain" id="PRO_5020881586" description="Outer membrane protein assembly factor BamE" evidence="1">
    <location>
        <begin position="21"/>
        <end position="192"/>
    </location>
</feature>
<sequence>MRVRLFVCLTLLCTIVAGCASSDGGAPHPASPTLFGQRVVQGLNQDQLRAQRGEPFAIYTNDQGSIWFYNTAIRDMQRDRVVFDTQKQLITSGPAWTRAAFSLVQAQTWTTAQLLQHFGPPIRQEMPRAGLLQSLGDDAPASNVQAEADTDSRNWIYGSREFNRYFIVTITVDAKGVVSNIEISADPNNTTQ</sequence>
<evidence type="ECO:0000313" key="3">
    <source>
        <dbReference type="Proteomes" id="UP000308917"/>
    </source>
</evidence>
<proteinExistence type="predicted"/>
<dbReference type="OrthoDB" id="8962020at2"/>
<dbReference type="PROSITE" id="PS51257">
    <property type="entry name" value="PROKAR_LIPOPROTEIN"/>
    <property type="match status" value="1"/>
</dbReference>
<keyword evidence="1" id="KW-0732">Signal</keyword>
<gene>
    <name evidence="2" type="ORF">E9531_06510</name>
</gene>
<accession>A0A4S8F772</accession>
<dbReference type="Proteomes" id="UP000308917">
    <property type="component" value="Unassembled WGS sequence"/>
</dbReference>
<evidence type="ECO:0008006" key="4">
    <source>
        <dbReference type="Google" id="ProtNLM"/>
    </source>
</evidence>
<protein>
    <recommendedName>
        <fullName evidence="4">Outer membrane protein assembly factor BamE</fullName>
    </recommendedName>
</protein>
<keyword evidence="3" id="KW-1185">Reference proteome</keyword>
<feature type="signal peptide" evidence="1">
    <location>
        <begin position="1"/>
        <end position="20"/>
    </location>
</feature>
<organism evidence="2 3">
    <name type="scientific">Lampropedia puyangensis</name>
    <dbReference type="NCBI Taxonomy" id="1330072"/>
    <lineage>
        <taxon>Bacteria</taxon>
        <taxon>Pseudomonadati</taxon>
        <taxon>Pseudomonadota</taxon>
        <taxon>Betaproteobacteria</taxon>
        <taxon>Burkholderiales</taxon>
        <taxon>Comamonadaceae</taxon>
        <taxon>Lampropedia</taxon>
    </lineage>
</organism>
<dbReference type="RefSeq" id="WP_158291730.1">
    <property type="nucleotide sequence ID" value="NZ_STFG01000005.1"/>
</dbReference>